<dbReference type="PROSITE" id="PS51257">
    <property type="entry name" value="PROKAR_LIPOPROTEIN"/>
    <property type="match status" value="1"/>
</dbReference>
<evidence type="ECO:0000313" key="2">
    <source>
        <dbReference type="EMBL" id="MBB3125357.1"/>
    </source>
</evidence>
<dbReference type="AlphaFoldDB" id="A0A839TKL0"/>
<reference evidence="2 3" key="1">
    <citation type="submission" date="2020-08" db="EMBL/GenBank/DDBJ databases">
        <title>Genomic Encyclopedia of Type Strains, Phase III (KMG-III): the genomes of soil and plant-associated and newly described type strains.</title>
        <authorList>
            <person name="Whitman W."/>
        </authorList>
    </citation>
    <scope>NUCLEOTIDE SEQUENCE [LARGE SCALE GENOMIC DNA]</scope>
    <source>
        <strain evidence="2 3">CECT 5831</strain>
    </source>
</reference>
<dbReference type="PANTHER" id="PTHR43649">
    <property type="entry name" value="ARABINOSE-BINDING PROTEIN-RELATED"/>
    <property type="match status" value="1"/>
</dbReference>
<evidence type="ECO:0000313" key="3">
    <source>
        <dbReference type="Proteomes" id="UP000517523"/>
    </source>
</evidence>
<evidence type="ECO:0000256" key="1">
    <source>
        <dbReference type="SAM" id="SignalP"/>
    </source>
</evidence>
<gene>
    <name evidence="2" type="ORF">FHS19_000011</name>
</gene>
<dbReference type="Gene3D" id="3.40.190.10">
    <property type="entry name" value="Periplasmic binding protein-like II"/>
    <property type="match status" value="2"/>
</dbReference>
<accession>A0A839TKL0</accession>
<dbReference type="SUPFAM" id="SSF53850">
    <property type="entry name" value="Periplasmic binding protein-like II"/>
    <property type="match status" value="1"/>
</dbReference>
<dbReference type="EMBL" id="JACHXJ010000001">
    <property type="protein sequence ID" value="MBB3125357.1"/>
    <property type="molecule type" value="Genomic_DNA"/>
</dbReference>
<name>A0A839TKL0_9BACL</name>
<sequence>MKNKKNWFKSATMLILAASLVLAAGCSSNGSSKPKNTGVEKEVAGESSGGFKLWVGWSQTVNNNSLVQQYWKTEEPGVDVQVEATQGDSLAALNLKLNTGGFEDAALFGRRLLVNDAMKRSKLILPLEQYFNMPDKYPNLAKIPKVYLDQMKDADGHIWSIPGNFAIDPTDPFPGYSAQAWFVRTEILEQAGMTVNDLTTLSGVESFLVKAAQMKDESGKPLLPLGLLMDASDENTLLNTFGVTTGTAGGVTAVQRDGDQFIFKFDSPGFKEGFKWMNSLYSKGLLDPEVVTDKVERFKEKTKSGRYAMTVGSFWNLDSQWVYGDWVPVPFPKVEGVNKPGTAQVINPYPQFDTYISKNTKNLDAILKFYDYALNQEPDWMHVINEGPSGKYWDWVNEPLGKWKFIDPQYNELRNSGDNAKVAQLTPQLAQITARSKEWYPWWNQVIEKEGDEKPVVFSQQISKFGAVKVAENQDMVTAKVDGVWEKYASELEVVYKEYRAKLLMAENDAQFEKTWNEFTSALEKRAHWSELKQEWNELYQAMD</sequence>
<dbReference type="PANTHER" id="PTHR43649:SF12">
    <property type="entry name" value="DIACETYLCHITOBIOSE BINDING PROTEIN DASA"/>
    <property type="match status" value="1"/>
</dbReference>
<proteinExistence type="predicted"/>
<feature type="signal peptide" evidence="1">
    <location>
        <begin position="1"/>
        <end position="23"/>
    </location>
</feature>
<evidence type="ECO:0008006" key="4">
    <source>
        <dbReference type="Google" id="ProtNLM"/>
    </source>
</evidence>
<dbReference type="InterPro" id="IPR050490">
    <property type="entry name" value="Bact_solute-bd_prot1"/>
</dbReference>
<dbReference type="Proteomes" id="UP000517523">
    <property type="component" value="Unassembled WGS sequence"/>
</dbReference>
<keyword evidence="1" id="KW-0732">Signal</keyword>
<organism evidence="2 3">
    <name type="scientific">Paenibacillus rhizosphaerae</name>
    <dbReference type="NCBI Taxonomy" id="297318"/>
    <lineage>
        <taxon>Bacteria</taxon>
        <taxon>Bacillati</taxon>
        <taxon>Bacillota</taxon>
        <taxon>Bacilli</taxon>
        <taxon>Bacillales</taxon>
        <taxon>Paenibacillaceae</taxon>
        <taxon>Paenibacillus</taxon>
    </lineage>
</organism>
<comment type="caution">
    <text evidence="2">The sequence shown here is derived from an EMBL/GenBank/DDBJ whole genome shotgun (WGS) entry which is preliminary data.</text>
</comment>
<feature type="chain" id="PRO_5038766187" description="ABC transporter substrate-binding protein" evidence="1">
    <location>
        <begin position="24"/>
        <end position="544"/>
    </location>
</feature>
<protein>
    <recommendedName>
        <fullName evidence="4">ABC transporter substrate-binding protein</fullName>
    </recommendedName>
</protein>
<dbReference type="RefSeq" id="WP_183576926.1">
    <property type="nucleotide sequence ID" value="NZ_JACHXJ010000001.1"/>
</dbReference>